<dbReference type="PANTHER" id="PTHR24379:SF127">
    <property type="entry name" value="BLOODY FINGERS-RELATED"/>
    <property type="match status" value="1"/>
</dbReference>
<comment type="caution">
    <text evidence="8">The sequence shown here is derived from an EMBL/GenBank/DDBJ whole genome shotgun (WGS) entry which is preliminary data.</text>
</comment>
<organism evidence="8 9">
    <name type="scientific">Albula glossodonta</name>
    <name type="common">roundjaw bonefish</name>
    <dbReference type="NCBI Taxonomy" id="121402"/>
    <lineage>
        <taxon>Eukaryota</taxon>
        <taxon>Metazoa</taxon>
        <taxon>Chordata</taxon>
        <taxon>Craniata</taxon>
        <taxon>Vertebrata</taxon>
        <taxon>Euteleostomi</taxon>
        <taxon>Actinopterygii</taxon>
        <taxon>Neopterygii</taxon>
        <taxon>Teleostei</taxon>
        <taxon>Albuliformes</taxon>
        <taxon>Albulidae</taxon>
        <taxon>Albula</taxon>
    </lineage>
</organism>
<feature type="compositionally biased region" description="Polar residues" evidence="6">
    <location>
        <begin position="123"/>
        <end position="135"/>
    </location>
</feature>
<feature type="compositionally biased region" description="Basic and acidic residues" evidence="6">
    <location>
        <begin position="158"/>
        <end position="174"/>
    </location>
</feature>
<dbReference type="Pfam" id="PF12874">
    <property type="entry name" value="zf-met"/>
    <property type="match status" value="1"/>
</dbReference>
<feature type="compositionally biased region" description="Polar residues" evidence="6">
    <location>
        <begin position="873"/>
        <end position="882"/>
    </location>
</feature>
<dbReference type="AlphaFoldDB" id="A0A8T2N9W7"/>
<feature type="region of interest" description="Disordered" evidence="6">
    <location>
        <begin position="647"/>
        <end position="667"/>
    </location>
</feature>
<sequence>MSSEFTIDIQLTELGFPDLFQDEAGTKEAPACPLSAGFSRTHRPTTDPQTACSPSQTVHSRSEAIGPLLGNNPTKMRVNAPTHEAIPQSGRNAKDRPDLSTDVANGPRSGAKPDLTHEDVKLSASTTVSQKQESPTGVKPIKIVVGGRGEGGSSRNGGSKEGEQGGKVKGKDSVVEAVQDSEETEDSEVSEEDDDDDDEEEEEEQVDEEDDEEEEIAEGEMVPCYALYLTSVRSGRSPGDGSVEQSCRVCGLSLPSAFQLQEHMLLHSGARPYRCSECGKQFCHLANYRAHLRTHAQARPPATRCRVCEASFESEAALAQHLESSHLEKEFYQCDFCKRVFSCLRECQRHVDLHQLDIRRGHQCPRCDRRFRRRKALTRHLEAHVRRRTYLCTDCGRAFDRKNVLFRHSFSHLGLLPYTCVRCRRHFRLASLYHQHTCEPGRIQCEACLGFFCSQEDFRRHKEETGCWGQQGPREGDEFRCMECGQTFQTAEELRKHGGAHQRVLKCSECGKGFRSALLLVSHMGGHAPGQRPCLCQRCGLGFPHQQAYDSHHKDCGRAPAATVQAKKQKMQAPAAASEKLNAGPKGVWKLTLDKCPPPGSSLVMFLPMPVSSPSPGLPELASSLPTGSSLANERLPQTQAHMIPVVIKGPSPGQPAQEQPSAARQVAPVLAPGPAPVPGAVAAIRERPPVFWTSSVNQVRPSAAVRFPSLSASVTGVSPQDGPLGTTSRGSLAVPGTTLKLQISEATFIPSASQQLPESWQHPGFLQQPTVMGDKTAPTQGTAAHCGTAPDLARIPQVNVQVLGAPAVSAVVPAATVAATGDQMAREGRIQALPDLKQERDEEGKREEEGEVKIEAEVAVKEDKVQQGGEGTQPSAPVTKTETGEALEAASGQTENMSQVTLKLKGEPCKPIHLKVNIPASIQSEMVLRSLKGWDRAGDGLTSGQLGSGPGPGPADRTQETTRLKTGLVDSGVDIGHPPGGMPEGEGCFSSVEVELWDEDMEGDQEAEGEPHECLSCGKILLEGDLVQHYMQHAVESGASLRCSPSPEMQPLSSPSPSPPASPPLKRKLRPRRRHR</sequence>
<feature type="domain" description="C2H2-type" evidence="7">
    <location>
        <begin position="505"/>
        <end position="533"/>
    </location>
</feature>
<dbReference type="InterPro" id="IPR036236">
    <property type="entry name" value="Znf_C2H2_sf"/>
</dbReference>
<feature type="region of interest" description="Disordered" evidence="6">
    <location>
        <begin position="940"/>
        <end position="960"/>
    </location>
</feature>
<feature type="compositionally biased region" description="Basic residues" evidence="6">
    <location>
        <begin position="1066"/>
        <end position="1077"/>
    </location>
</feature>
<feature type="compositionally biased region" description="Acidic residues" evidence="6">
    <location>
        <begin position="179"/>
        <end position="218"/>
    </location>
</feature>
<dbReference type="SMART" id="SM00355">
    <property type="entry name" value="ZnF_C2H2"/>
    <property type="match status" value="10"/>
</dbReference>
<proteinExistence type="predicted"/>
<evidence type="ECO:0000259" key="7">
    <source>
        <dbReference type="PROSITE" id="PS50157"/>
    </source>
</evidence>
<dbReference type="Proteomes" id="UP000824540">
    <property type="component" value="Unassembled WGS sequence"/>
</dbReference>
<evidence type="ECO:0000256" key="5">
    <source>
        <dbReference type="PROSITE-ProRule" id="PRU00042"/>
    </source>
</evidence>
<dbReference type="SUPFAM" id="SSF57667">
    <property type="entry name" value="beta-beta-alpha zinc fingers"/>
    <property type="match status" value="4"/>
</dbReference>
<dbReference type="FunFam" id="3.30.160.60:FF:000671">
    <property type="entry name" value="Zinc finger protein 26"/>
    <property type="match status" value="1"/>
</dbReference>
<keyword evidence="3 5" id="KW-0863">Zinc-finger</keyword>
<dbReference type="InterPro" id="IPR013087">
    <property type="entry name" value="Znf_C2H2_type"/>
</dbReference>
<dbReference type="Gene3D" id="3.30.160.60">
    <property type="entry name" value="Classic Zinc Finger"/>
    <property type="match status" value="5"/>
</dbReference>
<feature type="region of interest" description="Disordered" evidence="6">
    <location>
        <begin position="1040"/>
        <end position="1077"/>
    </location>
</feature>
<evidence type="ECO:0000256" key="2">
    <source>
        <dbReference type="ARBA" id="ARBA00022737"/>
    </source>
</evidence>
<feature type="domain" description="C2H2-type" evidence="7">
    <location>
        <begin position="273"/>
        <end position="300"/>
    </location>
</feature>
<keyword evidence="9" id="KW-1185">Reference proteome</keyword>
<dbReference type="PROSITE" id="PS00028">
    <property type="entry name" value="ZINC_FINGER_C2H2_1"/>
    <property type="match status" value="7"/>
</dbReference>
<gene>
    <name evidence="8" type="ORF">JZ751_007419</name>
</gene>
<feature type="compositionally biased region" description="Pro residues" evidence="6">
    <location>
        <begin position="1055"/>
        <end position="1064"/>
    </location>
</feature>
<feature type="region of interest" description="Disordered" evidence="6">
    <location>
        <begin position="27"/>
        <end position="220"/>
    </location>
</feature>
<name>A0A8T2N9W7_9TELE</name>
<keyword evidence="2" id="KW-0677">Repeat</keyword>
<keyword evidence="1" id="KW-0479">Metal-binding</keyword>
<keyword evidence="4" id="KW-0862">Zinc</keyword>
<evidence type="ECO:0000313" key="8">
    <source>
        <dbReference type="EMBL" id="KAG9334598.1"/>
    </source>
</evidence>
<feature type="domain" description="C2H2-type" evidence="7">
    <location>
        <begin position="245"/>
        <end position="272"/>
    </location>
</feature>
<reference evidence="8" key="1">
    <citation type="thesis" date="2021" institute="BYU ScholarsArchive" country="Provo, UT, USA">
        <title>Applications of and Algorithms for Genome Assembly and Genomic Analyses with an Emphasis on Marine Teleosts.</title>
        <authorList>
            <person name="Pickett B.D."/>
        </authorList>
    </citation>
    <scope>NUCLEOTIDE SEQUENCE</scope>
    <source>
        <strain evidence="8">HI-2016</strain>
    </source>
</reference>
<feature type="compositionally biased region" description="Polar residues" evidence="6">
    <location>
        <begin position="46"/>
        <end position="59"/>
    </location>
</feature>
<protein>
    <recommendedName>
        <fullName evidence="7">C2H2-type domain-containing protein</fullName>
    </recommendedName>
</protein>
<feature type="domain" description="C2H2-type" evidence="7">
    <location>
        <begin position="479"/>
        <end position="501"/>
    </location>
</feature>
<evidence type="ECO:0000313" key="9">
    <source>
        <dbReference type="Proteomes" id="UP000824540"/>
    </source>
</evidence>
<feature type="compositionally biased region" description="Gly residues" evidence="6">
    <location>
        <begin position="146"/>
        <end position="155"/>
    </location>
</feature>
<evidence type="ECO:0000256" key="6">
    <source>
        <dbReference type="SAM" id="MobiDB-lite"/>
    </source>
</evidence>
<dbReference type="GO" id="GO:0008270">
    <property type="term" value="F:zinc ion binding"/>
    <property type="evidence" value="ECO:0007669"/>
    <property type="project" value="UniProtKB-KW"/>
</dbReference>
<dbReference type="OrthoDB" id="6077919at2759"/>
<feature type="domain" description="C2H2-type" evidence="7">
    <location>
        <begin position="390"/>
        <end position="417"/>
    </location>
</feature>
<dbReference type="EMBL" id="JAFBMS010000144">
    <property type="protein sequence ID" value="KAG9334598.1"/>
    <property type="molecule type" value="Genomic_DNA"/>
</dbReference>
<feature type="compositionally biased region" description="Low complexity" evidence="6">
    <location>
        <begin position="1045"/>
        <end position="1054"/>
    </location>
</feature>
<dbReference type="PROSITE" id="PS50157">
    <property type="entry name" value="ZINC_FINGER_C2H2_2"/>
    <property type="match status" value="7"/>
</dbReference>
<dbReference type="PANTHER" id="PTHR24379">
    <property type="entry name" value="KRAB AND ZINC FINGER DOMAIN-CONTAINING"/>
    <property type="match status" value="1"/>
</dbReference>
<evidence type="ECO:0000256" key="4">
    <source>
        <dbReference type="ARBA" id="ARBA00022833"/>
    </source>
</evidence>
<accession>A0A8T2N9W7</accession>
<feature type="domain" description="C2H2-type" evidence="7">
    <location>
        <begin position="362"/>
        <end position="389"/>
    </location>
</feature>
<evidence type="ECO:0000256" key="3">
    <source>
        <dbReference type="ARBA" id="ARBA00022771"/>
    </source>
</evidence>
<feature type="region of interest" description="Disordered" evidence="6">
    <location>
        <begin position="864"/>
        <end position="885"/>
    </location>
</feature>
<dbReference type="Pfam" id="PF00096">
    <property type="entry name" value="zf-C2H2"/>
    <property type="match status" value="4"/>
</dbReference>
<feature type="domain" description="C2H2-type" evidence="7">
    <location>
        <begin position="303"/>
        <end position="331"/>
    </location>
</feature>
<evidence type="ECO:0000256" key="1">
    <source>
        <dbReference type="ARBA" id="ARBA00022723"/>
    </source>
</evidence>